<keyword evidence="5" id="KW-1185">Reference proteome</keyword>
<dbReference type="PANTHER" id="PTHR32401:SF49">
    <property type="entry name" value="OS10G0129200 PROTEIN"/>
    <property type="match status" value="1"/>
</dbReference>
<accession>A0AAP0MF16</accession>
<evidence type="ECO:0000313" key="4">
    <source>
        <dbReference type="EMBL" id="KAK9207918.1"/>
    </source>
</evidence>
<sequence>MISTTFTIRISQYPNSGAGDGMTFIFAPDTNPSPLDNDGSFLGIMSRSPHGGSVSQLALELDTFMNEFDPDANHIGIDATNMWKPITVTSLNGTGIDLKSGRNIKVQIDYDGWTKMLYVSMAYSGYPLGRILEKPIIMSDVVPSSVYVGFTAATGDFSESHQVLDWTFTTMPLPPDSIKSRKISKFPDATGSGDGMAFIMAQDNKPPPPNGYGSYLGIMDKSTQDGVVRQLAVELDTYMNEYIDPDGNHIGVDTTSMATPVAAKSLNSTGIDLKSGRNITVKID</sequence>
<reference evidence="4 5" key="1">
    <citation type="submission" date="2024-05" db="EMBL/GenBank/DDBJ databases">
        <title>Haplotype-resolved chromosome-level genome assembly of Huyou (Citrus changshanensis).</title>
        <authorList>
            <person name="Miao C."/>
            <person name="Chen W."/>
            <person name="Wu Y."/>
            <person name="Wang L."/>
            <person name="Zhao S."/>
            <person name="Grierson D."/>
            <person name="Xu C."/>
            <person name="Chen K."/>
        </authorList>
    </citation>
    <scope>NUCLEOTIDE SEQUENCE [LARGE SCALE GENOMIC DNA]</scope>
    <source>
        <strain evidence="4">01-14</strain>
        <tissue evidence="4">Leaf</tissue>
    </source>
</reference>
<evidence type="ECO:0000313" key="5">
    <source>
        <dbReference type="Proteomes" id="UP001428341"/>
    </source>
</evidence>
<proteinExistence type="inferred from homology"/>
<dbReference type="GO" id="GO:0030246">
    <property type="term" value="F:carbohydrate binding"/>
    <property type="evidence" value="ECO:0007669"/>
    <property type="project" value="UniProtKB-KW"/>
</dbReference>
<dbReference type="PROSITE" id="PS00307">
    <property type="entry name" value="LECTIN_LEGUME_BETA"/>
    <property type="match status" value="1"/>
</dbReference>
<dbReference type="InterPro" id="IPR001220">
    <property type="entry name" value="Legume_lectin_dom"/>
</dbReference>
<evidence type="ECO:0000256" key="1">
    <source>
        <dbReference type="ARBA" id="ARBA00007606"/>
    </source>
</evidence>
<dbReference type="Pfam" id="PF00139">
    <property type="entry name" value="Lectin_legB"/>
    <property type="match status" value="2"/>
</dbReference>
<dbReference type="AlphaFoldDB" id="A0AAP0MF16"/>
<organism evidence="4 5">
    <name type="scientific">Citrus x changshan-huyou</name>
    <dbReference type="NCBI Taxonomy" id="2935761"/>
    <lineage>
        <taxon>Eukaryota</taxon>
        <taxon>Viridiplantae</taxon>
        <taxon>Streptophyta</taxon>
        <taxon>Embryophyta</taxon>
        <taxon>Tracheophyta</taxon>
        <taxon>Spermatophyta</taxon>
        <taxon>Magnoliopsida</taxon>
        <taxon>eudicotyledons</taxon>
        <taxon>Gunneridae</taxon>
        <taxon>Pentapetalae</taxon>
        <taxon>rosids</taxon>
        <taxon>malvids</taxon>
        <taxon>Sapindales</taxon>
        <taxon>Rutaceae</taxon>
        <taxon>Aurantioideae</taxon>
        <taxon>Citrus</taxon>
    </lineage>
</organism>
<feature type="domain" description="Legume lectin" evidence="3">
    <location>
        <begin position="189"/>
        <end position="284"/>
    </location>
</feature>
<dbReference type="InterPro" id="IPR050258">
    <property type="entry name" value="Leguminous_Lectin"/>
</dbReference>
<dbReference type="CDD" id="cd06899">
    <property type="entry name" value="lectin_legume_LecRK_Arcelin_ConA"/>
    <property type="match status" value="1"/>
</dbReference>
<gene>
    <name evidence="4" type="ORF">WN944_000267</name>
</gene>
<dbReference type="InterPro" id="IPR019825">
    <property type="entry name" value="Lectin_legB_Mn/Ca_BS"/>
</dbReference>
<feature type="domain" description="Legume lectin" evidence="3">
    <location>
        <begin position="3"/>
        <end position="180"/>
    </location>
</feature>
<comment type="similarity">
    <text evidence="1">Belongs to the leguminous lectin family.</text>
</comment>
<dbReference type="Proteomes" id="UP001428341">
    <property type="component" value="Unassembled WGS sequence"/>
</dbReference>
<evidence type="ECO:0000259" key="3">
    <source>
        <dbReference type="Pfam" id="PF00139"/>
    </source>
</evidence>
<comment type="caution">
    <text evidence="4">The sequence shown here is derived from an EMBL/GenBank/DDBJ whole genome shotgun (WGS) entry which is preliminary data.</text>
</comment>
<dbReference type="InterPro" id="IPR013320">
    <property type="entry name" value="ConA-like_dom_sf"/>
</dbReference>
<dbReference type="EMBL" id="JBCGBO010000004">
    <property type="protein sequence ID" value="KAK9207918.1"/>
    <property type="molecule type" value="Genomic_DNA"/>
</dbReference>
<dbReference type="SUPFAM" id="SSF49899">
    <property type="entry name" value="Concanavalin A-like lectins/glucanases"/>
    <property type="match status" value="2"/>
</dbReference>
<protein>
    <recommendedName>
        <fullName evidence="3">Legume lectin domain-containing protein</fullName>
    </recommendedName>
</protein>
<name>A0AAP0MF16_9ROSI</name>
<keyword evidence="2" id="KW-0430">Lectin</keyword>
<dbReference type="PANTHER" id="PTHR32401">
    <property type="entry name" value="CONCANAVALIN A-LIKE LECTIN FAMILY PROTEIN"/>
    <property type="match status" value="1"/>
</dbReference>
<dbReference type="Gene3D" id="2.60.120.200">
    <property type="match status" value="2"/>
</dbReference>
<evidence type="ECO:0000256" key="2">
    <source>
        <dbReference type="ARBA" id="ARBA00022734"/>
    </source>
</evidence>